<feature type="compositionally biased region" description="Low complexity" evidence="1">
    <location>
        <begin position="453"/>
        <end position="468"/>
    </location>
</feature>
<name>A0A1L7X3I4_9HELO</name>
<feature type="region of interest" description="Disordered" evidence="1">
    <location>
        <begin position="493"/>
        <end position="514"/>
    </location>
</feature>
<feature type="region of interest" description="Disordered" evidence="1">
    <location>
        <begin position="236"/>
        <end position="271"/>
    </location>
</feature>
<dbReference type="AlphaFoldDB" id="A0A1L7X3I4"/>
<feature type="compositionally biased region" description="Basic residues" evidence="1">
    <location>
        <begin position="737"/>
        <end position="749"/>
    </location>
</feature>
<organism evidence="2 3">
    <name type="scientific">Phialocephala subalpina</name>
    <dbReference type="NCBI Taxonomy" id="576137"/>
    <lineage>
        <taxon>Eukaryota</taxon>
        <taxon>Fungi</taxon>
        <taxon>Dikarya</taxon>
        <taxon>Ascomycota</taxon>
        <taxon>Pezizomycotina</taxon>
        <taxon>Leotiomycetes</taxon>
        <taxon>Helotiales</taxon>
        <taxon>Mollisiaceae</taxon>
        <taxon>Phialocephala</taxon>
        <taxon>Phialocephala fortinii species complex</taxon>
    </lineage>
</organism>
<dbReference type="Proteomes" id="UP000184330">
    <property type="component" value="Unassembled WGS sequence"/>
</dbReference>
<feature type="region of interest" description="Disordered" evidence="1">
    <location>
        <begin position="675"/>
        <end position="706"/>
    </location>
</feature>
<dbReference type="OrthoDB" id="3437384at2759"/>
<sequence>MTTFNMTNSSCAFKASSTCCIGSGRSPPSPDGDAPRLAPPTARPKPGKRLSKDQLPTWRAVETNETTELRAIFEEEIADGTGDILRIKHKGITVFREMLAINDDSSEKDSIEVKPRKSSNTLKTVTQRLKKHLSRESALSKRHSRSSVGTSEEEVERRAELRRIRERRIREELSNEGVCDDDAKSASSVAVAATSPRAKRSHFPWSSGNVLPLPFLTPPAIPLPKLSFPHLSPLPKRHDPFSDTSPTEGSTITRTPRRWSDPESSFNTPANSEIPLFRRYSSPYASEWETQSTQPPVYVPSRKRSSIPSMPPQPVIHPTRLPSIALPVRSSWRLSFSTGNRGDNLRKLSQGIAIPITLDPSQLRSKSPPLGEGIHHHDLRLLSQALLSSDETVNLESGVSHSQICTTSEDFGGVDGVGDGSAMIHLHEMGISQRLSARGLQSSCSSPQLSNLGSHQRGVSGRSGSSQVPIGLSHFMHNTEDSAPLSERIPQSWGQVVHGEASSSAYPSGVNSLQPSRESSRFNLLSLLPGARNKTGAAEYQELVSSQINLSLLRTPTANLSTTSLTIPLTRYPHHSNPDDSSLIASETSSFREREVELTAVQTRFAAAEARRVQTTPVSSKFREEFSSETEEDPVPQQRRRSSAFSKFAKFAYRTYDGAKLEELLDIPVPKFDPNQLKTPGAHSTPTGGGLLSPFGPPGTAGHLSPLANDEAINAWGKALKKTGDERAHEVGDHLQLPRKRSANTARKKSTIDDELPRSVFGNFTQIGKTKKKQAPVGHGKSAAEEYNERFQERLAVKEQVLDSWEEEMAASAERAKARSRNMVKKTKPTGPDRRYPASWSRFPSHKRGERSTSAGPSNKIDIKDFAVLGHEEGGEIIWCLEHDDEGHHSVIDDPNAGKGFRDKVKDRVRHKAYKFDTADRQSSHTSGRRGSLTIANELEYPELEILPVTLMTEAEMNAYHAEEEREAERKKAIEAAAGPRGPRARGPSIKVGSVDRNSEEDEENSLVQIPRTQHSVVSNTPMTFQDYIARFPETGHITHHPETPTKTEKKNKFRTWSGREFDGYRYGRDSGKRMSIGSMVMRKSTDDHLSEVERMEKAEREKFLKVAEELCSDEE</sequence>
<feature type="compositionally biased region" description="Polar residues" evidence="1">
    <location>
        <begin position="501"/>
        <end position="514"/>
    </location>
</feature>
<feature type="compositionally biased region" description="Polar residues" evidence="1">
    <location>
        <begin position="262"/>
        <end position="271"/>
    </location>
</feature>
<accession>A0A1L7X3I4</accession>
<feature type="compositionally biased region" description="Basic residues" evidence="1">
    <location>
        <begin position="818"/>
        <end position="828"/>
    </location>
</feature>
<feature type="region of interest" description="Disordered" evidence="1">
    <location>
        <begin position="442"/>
        <end position="470"/>
    </location>
</feature>
<gene>
    <name evidence="2" type="ORF">PAC_09475</name>
</gene>
<dbReference type="EMBL" id="FJOG01000014">
    <property type="protein sequence ID" value="CZR59581.1"/>
    <property type="molecule type" value="Genomic_DNA"/>
</dbReference>
<feature type="compositionally biased region" description="Basic and acidic residues" evidence="1">
    <location>
        <begin position="724"/>
        <end position="733"/>
    </location>
</feature>
<proteinExistence type="predicted"/>
<feature type="compositionally biased region" description="Polar residues" evidence="1">
    <location>
        <begin position="442"/>
        <end position="452"/>
    </location>
</feature>
<feature type="compositionally biased region" description="Low complexity" evidence="1">
    <location>
        <begin position="975"/>
        <end position="988"/>
    </location>
</feature>
<feature type="region of interest" description="Disordered" evidence="1">
    <location>
        <begin position="23"/>
        <end position="53"/>
    </location>
</feature>
<feature type="region of interest" description="Disordered" evidence="1">
    <location>
        <begin position="975"/>
        <end position="1019"/>
    </location>
</feature>
<evidence type="ECO:0000313" key="2">
    <source>
        <dbReference type="EMBL" id="CZR59581.1"/>
    </source>
</evidence>
<feature type="region of interest" description="Disordered" evidence="1">
    <location>
        <begin position="616"/>
        <end position="641"/>
    </location>
</feature>
<evidence type="ECO:0000313" key="3">
    <source>
        <dbReference type="Proteomes" id="UP000184330"/>
    </source>
</evidence>
<feature type="region of interest" description="Disordered" evidence="1">
    <location>
        <begin position="131"/>
        <end position="158"/>
    </location>
</feature>
<feature type="region of interest" description="Disordered" evidence="1">
    <location>
        <begin position="293"/>
        <end position="315"/>
    </location>
</feature>
<feature type="region of interest" description="Disordered" evidence="1">
    <location>
        <begin position="724"/>
        <end position="751"/>
    </location>
</feature>
<feature type="region of interest" description="Disordered" evidence="1">
    <location>
        <begin position="813"/>
        <end position="859"/>
    </location>
</feature>
<protein>
    <submittedName>
        <fullName evidence="2">Uncharacterized protein</fullName>
    </submittedName>
</protein>
<feature type="compositionally biased region" description="Polar residues" evidence="1">
    <location>
        <begin position="1006"/>
        <end position="1019"/>
    </location>
</feature>
<evidence type="ECO:0000256" key="1">
    <source>
        <dbReference type="SAM" id="MobiDB-lite"/>
    </source>
</evidence>
<feature type="compositionally biased region" description="Polar residues" evidence="1">
    <location>
        <begin position="242"/>
        <end position="254"/>
    </location>
</feature>
<keyword evidence="3" id="KW-1185">Reference proteome</keyword>
<reference evidence="2 3" key="1">
    <citation type="submission" date="2016-03" db="EMBL/GenBank/DDBJ databases">
        <authorList>
            <person name="Ploux O."/>
        </authorList>
    </citation>
    <scope>NUCLEOTIDE SEQUENCE [LARGE SCALE GENOMIC DNA]</scope>
    <source>
        <strain evidence="2 3">UAMH 11012</strain>
    </source>
</reference>